<organism evidence="5 6">
    <name type="scientific">Shewanella colwelliana</name>
    <name type="common">Alteromonas colwelliana</name>
    <dbReference type="NCBI Taxonomy" id="23"/>
    <lineage>
        <taxon>Bacteria</taxon>
        <taxon>Pseudomonadati</taxon>
        <taxon>Pseudomonadota</taxon>
        <taxon>Gammaproteobacteria</taxon>
        <taxon>Alteromonadales</taxon>
        <taxon>Shewanellaceae</taxon>
        <taxon>Shewanella</taxon>
    </lineage>
</organism>
<reference evidence="5 6" key="1">
    <citation type="submission" date="2016-07" db="EMBL/GenBank/DDBJ databases">
        <title>Whole-genome of two Shewanella species isolated from a digestive organ of sea cucumber Apostichopus japonicus Selenka 1867.</title>
        <authorList>
            <person name="Hong H.-H."/>
            <person name="Choi H."/>
            <person name="Cheon S."/>
            <person name="Oh J.-S."/>
            <person name="Lee H.-G."/>
            <person name="Park C."/>
        </authorList>
    </citation>
    <scope>NUCLEOTIDE SEQUENCE [LARGE SCALE GENOMIC DNA]</scope>
    <source>
        <strain evidence="5 6">CSB03KR</strain>
    </source>
</reference>
<feature type="domain" description="Solute-binding protein family 3/N-terminal" evidence="4">
    <location>
        <begin position="32"/>
        <end position="239"/>
    </location>
</feature>
<dbReference type="AlphaFoldDB" id="A0A1E5IUN1"/>
<feature type="chain" id="PRO_5009179165" evidence="3">
    <location>
        <begin position="22"/>
        <end position="255"/>
    </location>
</feature>
<proteinExistence type="inferred from homology"/>
<feature type="signal peptide" evidence="3">
    <location>
        <begin position="1"/>
        <end position="21"/>
    </location>
</feature>
<sequence>MLKLNTVLLFSLLLISQQVWAETTLSYNVSGSSSWYPYYISETADRPGILGELVPQIFAKAGIKLKKKKLPPKRTNSALETGQLDFDVVSPSWFEHQDLGELFVQSDPLFPIKEHIIVLNENVTEWQSITKIKNQQIGTVHGYLYHDDDQFMRIDFKSERELVMALKKQRVAAAISGDLTALYWAKELNIGIGLAALHSDGELVVRIRKEHEQLLPQINQAIAMLKHNGAIDAIVDKYVSRSPTHKPVSDVSVNN</sequence>
<dbReference type="Gene3D" id="3.40.190.10">
    <property type="entry name" value="Periplasmic binding protein-like II"/>
    <property type="match status" value="2"/>
</dbReference>
<dbReference type="Proteomes" id="UP000095230">
    <property type="component" value="Unassembled WGS sequence"/>
</dbReference>
<protein>
    <submittedName>
        <fullName evidence="5">ABC transporter substrate-binding protein</fullName>
    </submittedName>
</protein>
<evidence type="ECO:0000256" key="3">
    <source>
        <dbReference type="SAM" id="SignalP"/>
    </source>
</evidence>
<comment type="similarity">
    <text evidence="1">Belongs to the bacterial solute-binding protein 3 family.</text>
</comment>
<dbReference type="SUPFAM" id="SSF53850">
    <property type="entry name" value="Periplasmic binding protein-like II"/>
    <property type="match status" value="1"/>
</dbReference>
<dbReference type="OrthoDB" id="8454826at2"/>
<dbReference type="Pfam" id="PF00497">
    <property type="entry name" value="SBP_bac_3"/>
    <property type="match status" value="1"/>
</dbReference>
<name>A0A1E5IUN1_SHECO</name>
<evidence type="ECO:0000313" key="5">
    <source>
        <dbReference type="EMBL" id="OEG73673.1"/>
    </source>
</evidence>
<dbReference type="PANTHER" id="PTHR35936">
    <property type="entry name" value="MEMBRANE-BOUND LYTIC MUREIN TRANSGLYCOSYLASE F"/>
    <property type="match status" value="1"/>
</dbReference>
<dbReference type="STRING" id="23.BEL05_00120"/>
<dbReference type="PANTHER" id="PTHR35936:SF25">
    <property type="entry name" value="ABC TRANSPORTER SUBSTRATE-BINDING PROTEIN"/>
    <property type="match status" value="1"/>
</dbReference>
<comment type="caution">
    <text evidence="5">The sequence shown here is derived from an EMBL/GenBank/DDBJ whole genome shotgun (WGS) entry which is preliminary data.</text>
</comment>
<dbReference type="InterPro" id="IPR001638">
    <property type="entry name" value="Solute-binding_3/MltF_N"/>
</dbReference>
<accession>A0A1E5IUN1</accession>
<dbReference type="EMBL" id="MCBT01000037">
    <property type="protein sequence ID" value="OEG73673.1"/>
    <property type="molecule type" value="Genomic_DNA"/>
</dbReference>
<gene>
    <name evidence="5" type="ORF">BEL05_00120</name>
</gene>
<evidence type="ECO:0000313" key="6">
    <source>
        <dbReference type="Proteomes" id="UP000095230"/>
    </source>
</evidence>
<keyword evidence="2 3" id="KW-0732">Signal</keyword>
<evidence type="ECO:0000256" key="2">
    <source>
        <dbReference type="ARBA" id="ARBA00022729"/>
    </source>
</evidence>
<evidence type="ECO:0000259" key="4">
    <source>
        <dbReference type="Pfam" id="PF00497"/>
    </source>
</evidence>
<evidence type="ECO:0000256" key="1">
    <source>
        <dbReference type="ARBA" id="ARBA00010333"/>
    </source>
</evidence>